<proteinExistence type="predicted"/>
<dbReference type="EMBL" id="JAJFAZ020000006">
    <property type="protein sequence ID" value="KAI5323591.1"/>
    <property type="molecule type" value="Genomic_DNA"/>
</dbReference>
<comment type="caution">
    <text evidence="1">The sequence shown here is derived from an EMBL/GenBank/DDBJ whole genome shotgun (WGS) entry which is preliminary data.</text>
</comment>
<sequence length="70" mass="8293">MSRFFKRVFHATDYTPSQCTPNFYRAVIYFDNLNRFFKVRAAKSMPNFVRAKRSYSTTRASMIMCEALTC</sequence>
<evidence type="ECO:0000313" key="1">
    <source>
        <dbReference type="EMBL" id="KAI5323591.1"/>
    </source>
</evidence>
<organism evidence="1 2">
    <name type="scientific">Prunus dulcis</name>
    <name type="common">Almond</name>
    <name type="synonym">Amygdalus dulcis</name>
    <dbReference type="NCBI Taxonomy" id="3755"/>
    <lineage>
        <taxon>Eukaryota</taxon>
        <taxon>Viridiplantae</taxon>
        <taxon>Streptophyta</taxon>
        <taxon>Embryophyta</taxon>
        <taxon>Tracheophyta</taxon>
        <taxon>Spermatophyta</taxon>
        <taxon>Magnoliopsida</taxon>
        <taxon>eudicotyledons</taxon>
        <taxon>Gunneridae</taxon>
        <taxon>Pentapetalae</taxon>
        <taxon>rosids</taxon>
        <taxon>fabids</taxon>
        <taxon>Rosales</taxon>
        <taxon>Rosaceae</taxon>
        <taxon>Amygdaloideae</taxon>
        <taxon>Amygdaleae</taxon>
        <taxon>Prunus</taxon>
    </lineage>
</organism>
<reference evidence="1 2" key="1">
    <citation type="journal article" date="2022" name="G3 (Bethesda)">
        <title>Whole-genome sequence and methylome profiling of the almond [Prunus dulcis (Mill.) D.A. Webb] cultivar 'Nonpareil'.</title>
        <authorList>
            <person name="D'Amico-Willman K.M."/>
            <person name="Ouma W.Z."/>
            <person name="Meulia T."/>
            <person name="Sideli G.M."/>
            <person name="Gradziel T.M."/>
            <person name="Fresnedo-Ramirez J."/>
        </authorList>
    </citation>
    <scope>NUCLEOTIDE SEQUENCE [LARGE SCALE GENOMIC DNA]</scope>
    <source>
        <strain evidence="1">Clone GOH B32 T37-40</strain>
    </source>
</reference>
<dbReference type="Proteomes" id="UP001054821">
    <property type="component" value="Chromosome 6"/>
</dbReference>
<gene>
    <name evidence="1" type="ORF">L3X38_032663</name>
</gene>
<keyword evidence="2" id="KW-1185">Reference proteome</keyword>
<protein>
    <submittedName>
        <fullName evidence="1">Uncharacterized protein</fullName>
    </submittedName>
</protein>
<dbReference type="AlphaFoldDB" id="A0AAD4VFL4"/>
<accession>A0AAD4VFL4</accession>
<evidence type="ECO:0000313" key="2">
    <source>
        <dbReference type="Proteomes" id="UP001054821"/>
    </source>
</evidence>
<name>A0AAD4VFL4_PRUDU</name>